<sequence length="148" mass="16767">MFHPDFFAEGERNWREWADKKFAGQRGYVKQSYADLVAVIEPFISYCCSMTRDEAMTMDWKAQAWSVPLVDEEILDWQADIAWTIATERRMASGEYVSQRELIERARSVATSVTEEEASGPASPITRRSSAASVTTTARFSSSISYLS</sequence>
<gene>
    <name evidence="1" type="ORF">BKD09_19165</name>
</gene>
<protein>
    <submittedName>
        <fullName evidence="1">Uncharacterized protein</fullName>
    </submittedName>
</protein>
<dbReference type="RefSeq" id="WP_071911902.1">
    <property type="nucleotide sequence ID" value="NZ_CP017637.1"/>
</dbReference>
<dbReference type="EMBL" id="CP017637">
    <property type="protein sequence ID" value="APG10454.1"/>
    <property type="molecule type" value="Genomic_DNA"/>
</dbReference>
<evidence type="ECO:0000313" key="2">
    <source>
        <dbReference type="Proteomes" id="UP000181962"/>
    </source>
</evidence>
<accession>A0A1L3FAZ0</accession>
<dbReference type="Proteomes" id="UP000181962">
    <property type="component" value="Chromosome"/>
</dbReference>
<proteinExistence type="predicted"/>
<name>A0A1L3FAZ0_BRAJP</name>
<reference evidence="1 2" key="1">
    <citation type="submission" date="2016-11" db="EMBL/GenBank/DDBJ databases">
        <title>Complete Genome Sequence of Bradyrhizobium sp. strain J5, an isolated from soybean nodule in Hokkaido.</title>
        <authorList>
            <person name="Kanehara K."/>
        </authorList>
    </citation>
    <scope>NUCLEOTIDE SEQUENCE [LARGE SCALE GENOMIC DNA]</scope>
    <source>
        <strain evidence="1 2">J5</strain>
    </source>
</reference>
<organism evidence="1 2">
    <name type="scientific">Bradyrhizobium japonicum</name>
    <dbReference type="NCBI Taxonomy" id="375"/>
    <lineage>
        <taxon>Bacteria</taxon>
        <taxon>Pseudomonadati</taxon>
        <taxon>Pseudomonadota</taxon>
        <taxon>Alphaproteobacteria</taxon>
        <taxon>Hyphomicrobiales</taxon>
        <taxon>Nitrobacteraceae</taxon>
        <taxon>Bradyrhizobium</taxon>
    </lineage>
</organism>
<dbReference type="AlphaFoldDB" id="A0A1L3FAZ0"/>
<evidence type="ECO:0000313" key="1">
    <source>
        <dbReference type="EMBL" id="APG10454.1"/>
    </source>
</evidence>